<keyword evidence="1" id="KW-1133">Transmembrane helix</keyword>
<sequence length="48" mass="5955">MCLHRQSYTYDEAPAPFFRLMIFFWTIFTHALLKYNTRLKIPIQHTHR</sequence>
<proteinExistence type="predicted"/>
<dbReference type="AlphaFoldDB" id="A0A0A8ZMF4"/>
<evidence type="ECO:0000256" key="1">
    <source>
        <dbReference type="SAM" id="Phobius"/>
    </source>
</evidence>
<accession>A0A0A8ZMF4</accession>
<name>A0A0A8ZMF4_ARUDO</name>
<evidence type="ECO:0000313" key="2">
    <source>
        <dbReference type="EMBL" id="JAD40569.1"/>
    </source>
</evidence>
<keyword evidence="1" id="KW-0472">Membrane</keyword>
<reference evidence="2" key="2">
    <citation type="journal article" date="2015" name="Data Brief">
        <title>Shoot transcriptome of the giant reed, Arundo donax.</title>
        <authorList>
            <person name="Barrero R.A."/>
            <person name="Guerrero F.D."/>
            <person name="Moolhuijzen P."/>
            <person name="Goolsby J.A."/>
            <person name="Tidwell J."/>
            <person name="Bellgard S.E."/>
            <person name="Bellgard M.I."/>
        </authorList>
    </citation>
    <scope>NUCLEOTIDE SEQUENCE</scope>
    <source>
        <tissue evidence="2">Shoot tissue taken approximately 20 cm above the soil surface</tissue>
    </source>
</reference>
<protein>
    <submittedName>
        <fullName evidence="2">Uncharacterized protein</fullName>
    </submittedName>
</protein>
<organism evidence="2">
    <name type="scientific">Arundo donax</name>
    <name type="common">Giant reed</name>
    <name type="synonym">Donax arundinaceus</name>
    <dbReference type="NCBI Taxonomy" id="35708"/>
    <lineage>
        <taxon>Eukaryota</taxon>
        <taxon>Viridiplantae</taxon>
        <taxon>Streptophyta</taxon>
        <taxon>Embryophyta</taxon>
        <taxon>Tracheophyta</taxon>
        <taxon>Spermatophyta</taxon>
        <taxon>Magnoliopsida</taxon>
        <taxon>Liliopsida</taxon>
        <taxon>Poales</taxon>
        <taxon>Poaceae</taxon>
        <taxon>PACMAD clade</taxon>
        <taxon>Arundinoideae</taxon>
        <taxon>Arundineae</taxon>
        <taxon>Arundo</taxon>
    </lineage>
</organism>
<keyword evidence="1" id="KW-0812">Transmembrane</keyword>
<reference evidence="2" key="1">
    <citation type="submission" date="2014-09" db="EMBL/GenBank/DDBJ databases">
        <authorList>
            <person name="Magalhaes I.L.F."/>
            <person name="Oliveira U."/>
            <person name="Santos F.R."/>
            <person name="Vidigal T.H.D.A."/>
            <person name="Brescovit A.D."/>
            <person name="Santos A.J."/>
        </authorList>
    </citation>
    <scope>NUCLEOTIDE SEQUENCE</scope>
    <source>
        <tissue evidence="2">Shoot tissue taken approximately 20 cm above the soil surface</tissue>
    </source>
</reference>
<dbReference type="EMBL" id="GBRH01257326">
    <property type="protein sequence ID" value="JAD40569.1"/>
    <property type="molecule type" value="Transcribed_RNA"/>
</dbReference>
<feature type="transmembrane region" description="Helical" evidence="1">
    <location>
        <begin position="16"/>
        <end position="33"/>
    </location>
</feature>